<name>A0A2I0VUW1_9ASPA</name>
<keyword evidence="3" id="KW-1185">Reference proteome</keyword>
<feature type="compositionally biased region" description="Basic and acidic residues" evidence="1">
    <location>
        <begin position="47"/>
        <end position="57"/>
    </location>
</feature>
<gene>
    <name evidence="2" type="ORF">MA16_Dca013614</name>
</gene>
<reference evidence="2 3" key="2">
    <citation type="journal article" date="2017" name="Nature">
        <title>The Apostasia genome and the evolution of orchids.</title>
        <authorList>
            <person name="Zhang G.Q."/>
            <person name="Liu K.W."/>
            <person name="Li Z."/>
            <person name="Lohaus R."/>
            <person name="Hsiao Y.Y."/>
            <person name="Niu S.C."/>
            <person name="Wang J.Y."/>
            <person name="Lin Y.C."/>
            <person name="Xu Q."/>
            <person name="Chen L.J."/>
            <person name="Yoshida K."/>
            <person name="Fujiwara S."/>
            <person name="Wang Z.W."/>
            <person name="Zhang Y.Q."/>
            <person name="Mitsuda N."/>
            <person name="Wang M."/>
            <person name="Liu G.H."/>
            <person name="Pecoraro L."/>
            <person name="Huang H.X."/>
            <person name="Xiao X.J."/>
            <person name="Lin M."/>
            <person name="Wu X.Y."/>
            <person name="Wu W.L."/>
            <person name="Chen Y.Y."/>
            <person name="Chang S.B."/>
            <person name="Sakamoto S."/>
            <person name="Ohme-Takagi M."/>
            <person name="Yagi M."/>
            <person name="Zeng S.J."/>
            <person name="Shen C.Y."/>
            <person name="Yeh C.M."/>
            <person name="Luo Y.B."/>
            <person name="Tsai W.C."/>
            <person name="Van de Peer Y."/>
            <person name="Liu Z.J."/>
        </authorList>
    </citation>
    <scope>NUCLEOTIDE SEQUENCE [LARGE SCALE GENOMIC DNA]</scope>
    <source>
        <tissue evidence="2">The whole plant</tissue>
    </source>
</reference>
<evidence type="ECO:0000256" key="1">
    <source>
        <dbReference type="SAM" id="MobiDB-lite"/>
    </source>
</evidence>
<sequence>MTYAGQFHNSPDRTTWAQHDPSSGIHPLLPPNFRRRSRRPRINRFRNTMDEGRDSSNKKCVACSSVGHNKATYPTM</sequence>
<organism evidence="2 3">
    <name type="scientific">Dendrobium catenatum</name>
    <dbReference type="NCBI Taxonomy" id="906689"/>
    <lineage>
        <taxon>Eukaryota</taxon>
        <taxon>Viridiplantae</taxon>
        <taxon>Streptophyta</taxon>
        <taxon>Embryophyta</taxon>
        <taxon>Tracheophyta</taxon>
        <taxon>Spermatophyta</taxon>
        <taxon>Magnoliopsida</taxon>
        <taxon>Liliopsida</taxon>
        <taxon>Asparagales</taxon>
        <taxon>Orchidaceae</taxon>
        <taxon>Epidendroideae</taxon>
        <taxon>Malaxideae</taxon>
        <taxon>Dendrobiinae</taxon>
        <taxon>Dendrobium</taxon>
    </lineage>
</organism>
<accession>A0A2I0VUW1</accession>
<reference evidence="2 3" key="1">
    <citation type="journal article" date="2016" name="Sci. Rep.">
        <title>The Dendrobium catenatum Lindl. genome sequence provides insights into polysaccharide synthase, floral development and adaptive evolution.</title>
        <authorList>
            <person name="Zhang G.Q."/>
            <person name="Xu Q."/>
            <person name="Bian C."/>
            <person name="Tsai W.C."/>
            <person name="Yeh C.M."/>
            <person name="Liu K.W."/>
            <person name="Yoshida K."/>
            <person name="Zhang L.S."/>
            <person name="Chang S.B."/>
            <person name="Chen F."/>
            <person name="Shi Y."/>
            <person name="Su Y.Y."/>
            <person name="Zhang Y.Q."/>
            <person name="Chen L.J."/>
            <person name="Yin Y."/>
            <person name="Lin M."/>
            <person name="Huang H."/>
            <person name="Deng H."/>
            <person name="Wang Z.W."/>
            <person name="Zhu S.L."/>
            <person name="Zhao X."/>
            <person name="Deng C."/>
            <person name="Niu S.C."/>
            <person name="Huang J."/>
            <person name="Wang M."/>
            <person name="Liu G.H."/>
            <person name="Yang H.J."/>
            <person name="Xiao X.J."/>
            <person name="Hsiao Y.Y."/>
            <person name="Wu W.L."/>
            <person name="Chen Y.Y."/>
            <person name="Mitsuda N."/>
            <person name="Ohme-Takagi M."/>
            <person name="Luo Y.B."/>
            <person name="Van de Peer Y."/>
            <person name="Liu Z.J."/>
        </authorList>
    </citation>
    <scope>NUCLEOTIDE SEQUENCE [LARGE SCALE GENOMIC DNA]</scope>
    <source>
        <tissue evidence="2">The whole plant</tissue>
    </source>
</reference>
<dbReference type="Proteomes" id="UP000233837">
    <property type="component" value="Unassembled WGS sequence"/>
</dbReference>
<dbReference type="AlphaFoldDB" id="A0A2I0VUW1"/>
<protein>
    <submittedName>
        <fullName evidence="2">Uncharacterized protein</fullName>
    </submittedName>
</protein>
<evidence type="ECO:0000313" key="3">
    <source>
        <dbReference type="Proteomes" id="UP000233837"/>
    </source>
</evidence>
<dbReference type="EMBL" id="KZ503216">
    <property type="protein sequence ID" value="PKU67190.1"/>
    <property type="molecule type" value="Genomic_DNA"/>
</dbReference>
<feature type="region of interest" description="Disordered" evidence="1">
    <location>
        <begin position="1"/>
        <end position="59"/>
    </location>
</feature>
<feature type="compositionally biased region" description="Basic residues" evidence="1">
    <location>
        <begin position="33"/>
        <end position="44"/>
    </location>
</feature>
<proteinExistence type="predicted"/>
<evidence type="ECO:0000313" key="2">
    <source>
        <dbReference type="EMBL" id="PKU67190.1"/>
    </source>
</evidence>
<feature type="compositionally biased region" description="Polar residues" evidence="1">
    <location>
        <begin position="7"/>
        <end position="21"/>
    </location>
</feature>